<sequence length="91" mass="9907">MEESQSCGAVVCASVLCVLRWEEAIMCFDGRKKVCDGNRLEWKGNSFRALESLSLTKPSSLFDTVRPLKPSNGGLCSLPQPSPSSSSRPSR</sequence>
<feature type="compositionally biased region" description="Low complexity" evidence="1">
    <location>
        <begin position="77"/>
        <end position="91"/>
    </location>
</feature>
<organism evidence="2 3">
    <name type="scientific">Crotalaria pallida</name>
    <name type="common">Smooth rattlebox</name>
    <name type="synonym">Crotalaria striata</name>
    <dbReference type="NCBI Taxonomy" id="3830"/>
    <lineage>
        <taxon>Eukaryota</taxon>
        <taxon>Viridiplantae</taxon>
        <taxon>Streptophyta</taxon>
        <taxon>Embryophyta</taxon>
        <taxon>Tracheophyta</taxon>
        <taxon>Spermatophyta</taxon>
        <taxon>Magnoliopsida</taxon>
        <taxon>eudicotyledons</taxon>
        <taxon>Gunneridae</taxon>
        <taxon>Pentapetalae</taxon>
        <taxon>rosids</taxon>
        <taxon>fabids</taxon>
        <taxon>Fabales</taxon>
        <taxon>Fabaceae</taxon>
        <taxon>Papilionoideae</taxon>
        <taxon>50 kb inversion clade</taxon>
        <taxon>genistoids sensu lato</taxon>
        <taxon>core genistoids</taxon>
        <taxon>Crotalarieae</taxon>
        <taxon>Crotalaria</taxon>
    </lineage>
</organism>
<evidence type="ECO:0000313" key="3">
    <source>
        <dbReference type="Proteomes" id="UP001372338"/>
    </source>
</evidence>
<dbReference type="Proteomes" id="UP001372338">
    <property type="component" value="Unassembled WGS sequence"/>
</dbReference>
<comment type="caution">
    <text evidence="2">The sequence shown here is derived from an EMBL/GenBank/DDBJ whole genome shotgun (WGS) entry which is preliminary data.</text>
</comment>
<reference evidence="2 3" key="1">
    <citation type="submission" date="2024-01" db="EMBL/GenBank/DDBJ databases">
        <title>The genomes of 5 underutilized Papilionoideae crops provide insights into root nodulation and disease resistanc.</title>
        <authorList>
            <person name="Yuan L."/>
        </authorList>
    </citation>
    <scope>NUCLEOTIDE SEQUENCE [LARGE SCALE GENOMIC DNA]</scope>
    <source>
        <strain evidence="2">ZHUSHIDOU_FW_LH</strain>
        <tissue evidence="2">Leaf</tissue>
    </source>
</reference>
<evidence type="ECO:0000313" key="2">
    <source>
        <dbReference type="EMBL" id="KAK7291129.1"/>
    </source>
</evidence>
<evidence type="ECO:0000256" key="1">
    <source>
        <dbReference type="SAM" id="MobiDB-lite"/>
    </source>
</evidence>
<dbReference type="AlphaFoldDB" id="A0AAN9J5C4"/>
<keyword evidence="3" id="KW-1185">Reference proteome</keyword>
<name>A0AAN9J5C4_CROPI</name>
<accession>A0AAN9J5C4</accession>
<gene>
    <name evidence="2" type="ORF">RIF29_06037</name>
</gene>
<protein>
    <submittedName>
        <fullName evidence="2">Uncharacterized protein</fullName>
    </submittedName>
</protein>
<proteinExistence type="predicted"/>
<dbReference type="EMBL" id="JAYWIO010000001">
    <property type="protein sequence ID" value="KAK7291129.1"/>
    <property type="molecule type" value="Genomic_DNA"/>
</dbReference>
<feature type="region of interest" description="Disordered" evidence="1">
    <location>
        <begin position="67"/>
        <end position="91"/>
    </location>
</feature>